<dbReference type="AlphaFoldDB" id="A0A0C3NS07"/>
<dbReference type="InterPro" id="IPR045340">
    <property type="entry name" value="DUF6533"/>
</dbReference>
<evidence type="ECO:0000313" key="4">
    <source>
        <dbReference type="Proteomes" id="UP000053257"/>
    </source>
</evidence>
<gene>
    <name evidence="3" type="ORF">PHLGIDRAFT_401810</name>
</gene>
<sequence>MYTRPTLLRTNRHGTWTRAGCGLPVNSDYLLTAVTALNIYEYAITFQQELEAIQNTKFTATSWLLIFTRYTTVLGPLANYLRYSEISCQVYKLVSLAIASLVNIQTAGFSALRAYALTNRNMYVFSLVVVLGGLIPLAMSVTASATQRSPGIFSDALHSNQLGPCDPTIPLTGTKILYIHLFSVRGWSRSIGAIYHVE</sequence>
<dbReference type="HOGENOM" id="CLU_1378587_0_0_1"/>
<evidence type="ECO:0000313" key="3">
    <source>
        <dbReference type="EMBL" id="KIP07984.1"/>
    </source>
</evidence>
<name>A0A0C3NS07_PHLG1</name>
<organism evidence="3 4">
    <name type="scientific">Phlebiopsis gigantea (strain 11061_1 CR5-6)</name>
    <name type="common">White-rot fungus</name>
    <name type="synonym">Peniophora gigantea</name>
    <dbReference type="NCBI Taxonomy" id="745531"/>
    <lineage>
        <taxon>Eukaryota</taxon>
        <taxon>Fungi</taxon>
        <taxon>Dikarya</taxon>
        <taxon>Basidiomycota</taxon>
        <taxon>Agaricomycotina</taxon>
        <taxon>Agaricomycetes</taxon>
        <taxon>Polyporales</taxon>
        <taxon>Phanerochaetaceae</taxon>
        <taxon>Phlebiopsis</taxon>
    </lineage>
</organism>
<evidence type="ECO:0000259" key="2">
    <source>
        <dbReference type="Pfam" id="PF20151"/>
    </source>
</evidence>
<keyword evidence="1" id="KW-1133">Transmembrane helix</keyword>
<proteinExistence type="predicted"/>
<feature type="domain" description="DUF6533" evidence="2">
    <location>
        <begin position="29"/>
        <end position="74"/>
    </location>
</feature>
<keyword evidence="1" id="KW-0812">Transmembrane</keyword>
<dbReference type="Pfam" id="PF20151">
    <property type="entry name" value="DUF6533"/>
    <property type="match status" value="1"/>
</dbReference>
<feature type="transmembrane region" description="Helical" evidence="1">
    <location>
        <begin position="122"/>
        <end position="143"/>
    </location>
</feature>
<evidence type="ECO:0000256" key="1">
    <source>
        <dbReference type="SAM" id="Phobius"/>
    </source>
</evidence>
<accession>A0A0C3NS07</accession>
<keyword evidence="4" id="KW-1185">Reference proteome</keyword>
<dbReference type="OrthoDB" id="2803882at2759"/>
<reference evidence="3 4" key="1">
    <citation type="journal article" date="2014" name="PLoS Genet.">
        <title>Analysis of the Phlebiopsis gigantea genome, transcriptome and secretome provides insight into its pioneer colonization strategies of wood.</title>
        <authorList>
            <person name="Hori C."/>
            <person name="Ishida T."/>
            <person name="Igarashi K."/>
            <person name="Samejima M."/>
            <person name="Suzuki H."/>
            <person name="Master E."/>
            <person name="Ferreira P."/>
            <person name="Ruiz-Duenas F.J."/>
            <person name="Held B."/>
            <person name="Canessa P."/>
            <person name="Larrondo L.F."/>
            <person name="Schmoll M."/>
            <person name="Druzhinina I.S."/>
            <person name="Kubicek C.P."/>
            <person name="Gaskell J.A."/>
            <person name="Kersten P."/>
            <person name="St John F."/>
            <person name="Glasner J."/>
            <person name="Sabat G."/>
            <person name="Splinter BonDurant S."/>
            <person name="Syed K."/>
            <person name="Yadav J."/>
            <person name="Mgbeahuruike A.C."/>
            <person name="Kovalchuk A."/>
            <person name="Asiegbu F.O."/>
            <person name="Lackner G."/>
            <person name="Hoffmeister D."/>
            <person name="Rencoret J."/>
            <person name="Gutierrez A."/>
            <person name="Sun H."/>
            <person name="Lindquist E."/>
            <person name="Barry K."/>
            <person name="Riley R."/>
            <person name="Grigoriev I.V."/>
            <person name="Henrissat B."/>
            <person name="Kues U."/>
            <person name="Berka R.M."/>
            <person name="Martinez A.T."/>
            <person name="Covert S.F."/>
            <person name="Blanchette R.A."/>
            <person name="Cullen D."/>
        </authorList>
    </citation>
    <scope>NUCLEOTIDE SEQUENCE [LARGE SCALE GENOMIC DNA]</scope>
    <source>
        <strain evidence="3 4">11061_1 CR5-6</strain>
    </source>
</reference>
<keyword evidence="1" id="KW-0472">Membrane</keyword>
<dbReference type="Proteomes" id="UP000053257">
    <property type="component" value="Unassembled WGS sequence"/>
</dbReference>
<dbReference type="EMBL" id="KN840487">
    <property type="protein sequence ID" value="KIP07984.1"/>
    <property type="molecule type" value="Genomic_DNA"/>
</dbReference>
<protein>
    <recommendedName>
        <fullName evidence="2">DUF6533 domain-containing protein</fullName>
    </recommendedName>
</protein>